<proteinExistence type="inferred from homology"/>
<dbReference type="GO" id="GO:0004190">
    <property type="term" value="F:aspartic-type endopeptidase activity"/>
    <property type="evidence" value="ECO:0007669"/>
    <property type="project" value="InterPro"/>
</dbReference>
<feature type="transmembrane region" description="Helical" evidence="2">
    <location>
        <begin position="6"/>
        <end position="26"/>
    </location>
</feature>
<dbReference type="Pfam" id="PF01478">
    <property type="entry name" value="Peptidase_A24"/>
    <property type="match status" value="1"/>
</dbReference>
<evidence type="ECO:0000259" key="3">
    <source>
        <dbReference type="Pfam" id="PF01478"/>
    </source>
</evidence>
<dbReference type="Proteomes" id="UP000294702">
    <property type="component" value="Unassembled WGS sequence"/>
</dbReference>
<evidence type="ECO:0000256" key="1">
    <source>
        <dbReference type="ARBA" id="ARBA00005801"/>
    </source>
</evidence>
<evidence type="ECO:0000313" key="5">
    <source>
        <dbReference type="Proteomes" id="UP000294702"/>
    </source>
</evidence>
<protein>
    <submittedName>
        <fullName evidence="4">Type 4 prepilin peptidase 1</fullName>
    </submittedName>
</protein>
<feature type="transmembrane region" description="Helical" evidence="2">
    <location>
        <begin position="113"/>
        <end position="133"/>
    </location>
</feature>
<dbReference type="AlphaFoldDB" id="A0A4R1G2P9"/>
<feature type="transmembrane region" description="Helical" evidence="2">
    <location>
        <begin position="64"/>
        <end position="82"/>
    </location>
</feature>
<sequence length="232" mass="27406">MNLIFAGLWGGIMGIIIHYLCQSFMYRLKYELSQSYQLLFEHKNDLSIQHRSLSFSHSLKCGHFWLYFFSFACLFILFFLLIEPWQYTIIYCLFISITGAISIIDWQHRLISLSLCQCLLWLSLIVAWLEWHFLSLEQVLTSIMLGFSCCYLLYYLSRWIWQKEALGRGDYWLVAGLVGFIPYSELPLFFFIASSMGLSYAFYQYLRGNRLTEIPFAPFLSLSAAFLLFFKL</sequence>
<comment type="similarity">
    <text evidence="1">Belongs to the peptidase A24 family.</text>
</comment>
<feature type="transmembrane region" description="Helical" evidence="2">
    <location>
        <begin position="88"/>
        <end position="106"/>
    </location>
</feature>
<dbReference type="PANTHER" id="PTHR30487:SF0">
    <property type="entry name" value="PREPILIN LEADER PEPTIDASE_N-METHYLTRANSFERASE-RELATED"/>
    <property type="match status" value="1"/>
</dbReference>
<feature type="transmembrane region" description="Helical" evidence="2">
    <location>
        <begin position="169"/>
        <end position="194"/>
    </location>
</feature>
<dbReference type="InterPro" id="IPR000045">
    <property type="entry name" value="Prepilin_IV_endopep_pep"/>
</dbReference>
<keyword evidence="2" id="KW-1133">Transmembrane helix</keyword>
<dbReference type="Gene3D" id="1.20.120.1220">
    <property type="match status" value="1"/>
</dbReference>
<dbReference type="GO" id="GO:0006465">
    <property type="term" value="P:signal peptide processing"/>
    <property type="evidence" value="ECO:0007669"/>
    <property type="project" value="TreeGrafter"/>
</dbReference>
<evidence type="ECO:0000256" key="2">
    <source>
        <dbReference type="SAM" id="Phobius"/>
    </source>
</evidence>
<feature type="transmembrane region" description="Helical" evidence="2">
    <location>
        <begin position="214"/>
        <end position="230"/>
    </location>
</feature>
<evidence type="ECO:0000313" key="4">
    <source>
        <dbReference type="EMBL" id="TCJ97971.1"/>
    </source>
</evidence>
<dbReference type="EMBL" id="SMFT01000003">
    <property type="protein sequence ID" value="TCJ97971.1"/>
    <property type="molecule type" value="Genomic_DNA"/>
</dbReference>
<dbReference type="InterPro" id="IPR050882">
    <property type="entry name" value="Prepilin_peptidase/N-MTase"/>
</dbReference>
<dbReference type="OrthoDB" id="5689065at2"/>
<accession>A0A4R1G2P9</accession>
<feature type="transmembrane region" description="Helical" evidence="2">
    <location>
        <begin position="139"/>
        <end position="157"/>
    </location>
</feature>
<reference evidence="4 5" key="1">
    <citation type="submission" date="2019-03" db="EMBL/GenBank/DDBJ databases">
        <title>Genomic Encyclopedia of Type Strains, Phase IV (KMG-IV): sequencing the most valuable type-strain genomes for metagenomic binning, comparative biology and taxonomic classification.</title>
        <authorList>
            <person name="Goeker M."/>
        </authorList>
    </citation>
    <scope>NUCLEOTIDE SEQUENCE [LARGE SCALE GENOMIC DNA]</scope>
    <source>
        <strain evidence="4 5">DSM 15534</strain>
    </source>
</reference>
<organism evidence="4 5">
    <name type="scientific">Volucribacter psittacicida</name>
    <dbReference type="NCBI Taxonomy" id="203482"/>
    <lineage>
        <taxon>Bacteria</taxon>
        <taxon>Pseudomonadati</taxon>
        <taxon>Pseudomonadota</taxon>
        <taxon>Gammaproteobacteria</taxon>
        <taxon>Pasteurellales</taxon>
        <taxon>Pasteurellaceae</taxon>
        <taxon>Volucribacter</taxon>
    </lineage>
</organism>
<dbReference type="RefSeq" id="WP_132691178.1">
    <property type="nucleotide sequence ID" value="NZ_SMFT01000003.1"/>
</dbReference>
<dbReference type="GO" id="GO:0005886">
    <property type="term" value="C:plasma membrane"/>
    <property type="evidence" value="ECO:0007669"/>
    <property type="project" value="TreeGrafter"/>
</dbReference>
<keyword evidence="2" id="KW-0812">Transmembrane</keyword>
<comment type="caution">
    <text evidence="4">The sequence shown here is derived from an EMBL/GenBank/DDBJ whole genome shotgun (WGS) entry which is preliminary data.</text>
</comment>
<gene>
    <name evidence="4" type="ORF">EV694_1569</name>
</gene>
<keyword evidence="5" id="KW-1185">Reference proteome</keyword>
<name>A0A4R1G2P9_9PAST</name>
<dbReference type="PANTHER" id="PTHR30487">
    <property type="entry name" value="TYPE 4 PREPILIN-LIKE PROTEINS LEADER PEPTIDE-PROCESSING ENZYME"/>
    <property type="match status" value="1"/>
</dbReference>
<keyword evidence="2" id="KW-0472">Membrane</keyword>
<feature type="domain" description="Prepilin type IV endopeptidase peptidase" evidence="3">
    <location>
        <begin position="92"/>
        <end position="201"/>
    </location>
</feature>